<feature type="domain" description="ATP synthase F1 complex delta/epsilon subunit N-terminal" evidence="14">
    <location>
        <begin position="7"/>
        <end position="79"/>
    </location>
</feature>
<evidence type="ECO:0000313" key="28">
    <source>
        <dbReference type="Proteomes" id="UP000284024"/>
    </source>
</evidence>
<comment type="subcellular location">
    <subcellularLocation>
        <location evidence="2 11">Cell membrane</location>
        <topology evidence="2 11">Peripheral membrane protein</topology>
    </subcellularLocation>
</comment>
<dbReference type="EMBL" id="QRJH01000007">
    <property type="protein sequence ID" value="RHH16967.1"/>
    <property type="molecule type" value="Genomic_DNA"/>
</dbReference>
<feature type="domain" description="ATP synthase epsilon subunit C-terminal" evidence="13">
    <location>
        <begin position="88"/>
        <end position="132"/>
    </location>
</feature>
<evidence type="ECO:0000313" key="18">
    <source>
        <dbReference type="EMBL" id="RGR47648.1"/>
    </source>
</evidence>
<evidence type="ECO:0000313" key="22">
    <source>
        <dbReference type="EMBL" id="RHL46722.1"/>
    </source>
</evidence>
<dbReference type="PANTHER" id="PTHR13822:SF10">
    <property type="entry name" value="ATP SYNTHASE EPSILON CHAIN, CHLOROPLASTIC"/>
    <property type="match status" value="1"/>
</dbReference>
<dbReference type="HAMAP" id="MF_00530">
    <property type="entry name" value="ATP_synth_epsil_bac"/>
    <property type="match status" value="1"/>
</dbReference>
<accession>A0A174DFR7</accession>
<evidence type="ECO:0000313" key="17">
    <source>
        <dbReference type="EMBL" id="RGQ04499.1"/>
    </source>
</evidence>
<evidence type="ECO:0000313" key="19">
    <source>
        <dbReference type="EMBL" id="RGV62992.1"/>
    </source>
</evidence>
<dbReference type="EMBL" id="CYZD01000007">
    <property type="protein sequence ID" value="CUO24293.1"/>
    <property type="molecule type" value="Genomic_DNA"/>
</dbReference>
<dbReference type="GeneID" id="79802773"/>
<evidence type="ECO:0000313" key="16">
    <source>
        <dbReference type="EMBL" id="RGN87557.1"/>
    </source>
</evidence>
<dbReference type="Pfam" id="PF02823">
    <property type="entry name" value="ATP-synt_DE_N"/>
    <property type="match status" value="1"/>
</dbReference>
<evidence type="ECO:0000259" key="14">
    <source>
        <dbReference type="Pfam" id="PF02823"/>
    </source>
</evidence>
<evidence type="ECO:0000256" key="12">
    <source>
        <dbReference type="RuleBase" id="RU003656"/>
    </source>
</evidence>
<dbReference type="GO" id="GO:0005524">
    <property type="term" value="F:ATP binding"/>
    <property type="evidence" value="ECO:0007669"/>
    <property type="project" value="UniProtKB-UniRule"/>
</dbReference>
<evidence type="ECO:0000256" key="2">
    <source>
        <dbReference type="ARBA" id="ARBA00004202"/>
    </source>
</evidence>
<protein>
    <recommendedName>
        <fullName evidence="11">ATP synthase epsilon chain</fullName>
    </recommendedName>
    <alternativeName>
        <fullName evidence="11">ATP synthase F1 sector epsilon subunit</fullName>
    </alternativeName>
    <alternativeName>
        <fullName evidence="11">F-ATPase epsilon subunit</fullName>
    </alternativeName>
</protein>
<evidence type="ECO:0000313" key="29">
    <source>
        <dbReference type="Proteomes" id="UP000285839"/>
    </source>
</evidence>
<dbReference type="EMBL" id="QRUH01000010">
    <property type="protein sequence ID" value="RGR47648.1"/>
    <property type="molecule type" value="Genomic_DNA"/>
</dbReference>
<dbReference type="Pfam" id="PF00401">
    <property type="entry name" value="ATP-synt_DE"/>
    <property type="match status" value="1"/>
</dbReference>
<dbReference type="EMBL" id="QRZI01000008">
    <property type="protein sequence ID" value="RGV62992.1"/>
    <property type="molecule type" value="Genomic_DNA"/>
</dbReference>
<keyword evidence="6 11" id="KW-0375">Hydrogen ion transport</keyword>
<keyword evidence="10 11" id="KW-0066">ATP synthesis</keyword>
<dbReference type="SUPFAM" id="SSF51344">
    <property type="entry name" value="Epsilon subunit of F1F0-ATP synthase N-terminal domain"/>
    <property type="match status" value="1"/>
</dbReference>
<dbReference type="EMBL" id="QSHL01000010">
    <property type="protein sequence ID" value="RHC04615.1"/>
    <property type="molecule type" value="Genomic_DNA"/>
</dbReference>
<dbReference type="Gene3D" id="1.20.5.440">
    <property type="entry name" value="ATP synthase delta/epsilon subunit, C-terminal domain"/>
    <property type="match status" value="1"/>
</dbReference>
<dbReference type="GO" id="GO:0005886">
    <property type="term" value="C:plasma membrane"/>
    <property type="evidence" value="ECO:0007669"/>
    <property type="project" value="UniProtKB-SubCell"/>
</dbReference>
<comment type="subunit">
    <text evidence="11 12">F-type ATPases have 2 components, CF(1) - the catalytic core - and CF(0) - the membrane proton channel. CF(1) has five subunits: alpha(3), beta(3), gamma(1), delta(1), epsilon(1). CF(0) has three main subunits: a, b and c.</text>
</comment>
<evidence type="ECO:0000313" key="25">
    <source>
        <dbReference type="Proteomes" id="UP000265808"/>
    </source>
</evidence>
<evidence type="ECO:0000313" key="23">
    <source>
        <dbReference type="Proteomes" id="UP000095409"/>
    </source>
</evidence>
<dbReference type="Proteomes" id="UP000095409">
    <property type="component" value="Unassembled WGS sequence"/>
</dbReference>
<dbReference type="EMBL" id="QRSS01000010">
    <property type="protein sequence ID" value="RGQ04499.1"/>
    <property type="molecule type" value="Genomic_DNA"/>
</dbReference>
<dbReference type="Proteomes" id="UP000285897">
    <property type="component" value="Unassembled WGS sequence"/>
</dbReference>
<evidence type="ECO:0000256" key="4">
    <source>
        <dbReference type="ARBA" id="ARBA00022448"/>
    </source>
</evidence>
<organism evidence="15 23">
    <name type="scientific">Blautia obeum</name>
    <dbReference type="NCBI Taxonomy" id="40520"/>
    <lineage>
        <taxon>Bacteria</taxon>
        <taxon>Bacillati</taxon>
        <taxon>Bacillota</taxon>
        <taxon>Clostridia</taxon>
        <taxon>Lachnospirales</taxon>
        <taxon>Lachnospiraceae</taxon>
        <taxon>Blautia</taxon>
    </lineage>
</organism>
<dbReference type="SUPFAM" id="SSF46604">
    <property type="entry name" value="Epsilon subunit of F1F0-ATP synthase C-terminal domain"/>
    <property type="match status" value="1"/>
</dbReference>
<reference evidence="24 25" key="2">
    <citation type="submission" date="2018-08" db="EMBL/GenBank/DDBJ databases">
        <title>A genome reference for cultivated species of the human gut microbiota.</title>
        <authorList>
            <person name="Zou Y."/>
            <person name="Xue W."/>
            <person name="Luo G."/>
        </authorList>
    </citation>
    <scope>NUCLEOTIDE SEQUENCE [LARGE SCALE GENOMIC DNA]</scope>
    <source>
        <strain evidence="19 26">AF14-23</strain>
        <strain evidence="18 29">AF25-21</strain>
        <strain evidence="17 27">AF29-2BH</strain>
        <strain evidence="22 30">AF37-6AC</strain>
        <strain evidence="21 28">AM18-2AC</strain>
        <strain evidence="20 25">AM37-4AC</strain>
        <strain evidence="16 24">OM03-6</strain>
    </source>
</reference>
<keyword evidence="8 11" id="KW-0472">Membrane</keyword>
<dbReference type="Proteomes" id="UP000261105">
    <property type="component" value="Unassembled WGS sequence"/>
</dbReference>
<evidence type="ECO:0000259" key="13">
    <source>
        <dbReference type="Pfam" id="PF00401"/>
    </source>
</evidence>
<evidence type="ECO:0000256" key="9">
    <source>
        <dbReference type="ARBA" id="ARBA00023196"/>
    </source>
</evidence>
<comment type="function">
    <text evidence="1 11">Produces ATP from ADP in the presence of a proton gradient across the membrane.</text>
</comment>
<dbReference type="EMBL" id="QROS01000007">
    <property type="protein sequence ID" value="RHL46722.1"/>
    <property type="molecule type" value="Genomic_DNA"/>
</dbReference>
<dbReference type="NCBIfam" id="TIGR01216">
    <property type="entry name" value="ATP_synt_epsi"/>
    <property type="match status" value="1"/>
</dbReference>
<dbReference type="GO" id="GO:0045259">
    <property type="term" value="C:proton-transporting ATP synthase complex"/>
    <property type="evidence" value="ECO:0007669"/>
    <property type="project" value="UniProtKB-KW"/>
</dbReference>
<dbReference type="RefSeq" id="WP_005425864.1">
    <property type="nucleotide sequence ID" value="NZ_CYZD01000007.1"/>
</dbReference>
<dbReference type="InterPro" id="IPR001469">
    <property type="entry name" value="ATP_synth_F1_dsu/esu"/>
</dbReference>
<dbReference type="InterPro" id="IPR020547">
    <property type="entry name" value="ATP_synth_F1_esu_C"/>
</dbReference>
<evidence type="ECO:0000256" key="11">
    <source>
        <dbReference type="HAMAP-Rule" id="MF_00530"/>
    </source>
</evidence>
<sequence length="136" mass="15608">MQNTFGLEIYAANRQFFSGRAQSLIIPAEDGQKEFLAHHANMICAIVPGELRFQDAKGNWETVAVSSGFVEMINNRAKLFCLTVERPEEIDIRRAEEARDRAEEQLRQQQSIVEYHRSQAALARAMTRLRVTKELK</sequence>
<evidence type="ECO:0000256" key="5">
    <source>
        <dbReference type="ARBA" id="ARBA00022475"/>
    </source>
</evidence>
<evidence type="ECO:0000313" key="30">
    <source>
        <dbReference type="Proteomes" id="UP000285897"/>
    </source>
</evidence>
<evidence type="ECO:0000313" key="24">
    <source>
        <dbReference type="Proteomes" id="UP000261105"/>
    </source>
</evidence>
<evidence type="ECO:0000313" key="27">
    <source>
        <dbReference type="Proteomes" id="UP000283585"/>
    </source>
</evidence>
<evidence type="ECO:0000313" key="15">
    <source>
        <dbReference type="EMBL" id="CUO24293.1"/>
    </source>
</evidence>
<evidence type="ECO:0000313" key="20">
    <source>
        <dbReference type="EMBL" id="RHC04615.1"/>
    </source>
</evidence>
<dbReference type="AlphaFoldDB" id="A0A174DFR7"/>
<keyword evidence="9 11" id="KW-0139">CF(1)</keyword>
<dbReference type="Proteomes" id="UP000265828">
    <property type="component" value="Unassembled WGS sequence"/>
</dbReference>
<dbReference type="Proteomes" id="UP000283585">
    <property type="component" value="Unassembled WGS sequence"/>
</dbReference>
<gene>
    <name evidence="15" type="primary">atpC_2</name>
    <name evidence="11 16" type="synonym">atpC</name>
    <name evidence="22" type="ORF">DW021_10935</name>
    <name evidence="21" type="ORF">DW222_13085</name>
    <name evidence="20" type="ORF">DW859_13240</name>
    <name evidence="19" type="ORF">DWW07_11835</name>
    <name evidence="18" type="ORF">DWY46_12460</name>
    <name evidence="17" type="ORF">DWZ12_09985</name>
    <name evidence="16" type="ORF">DXB38_08690</name>
    <name evidence="15" type="ORF">ERS852394_01763</name>
</gene>
<dbReference type="InterPro" id="IPR036794">
    <property type="entry name" value="ATP_F1_dsu/esu_C_sf"/>
</dbReference>
<evidence type="ECO:0000256" key="10">
    <source>
        <dbReference type="ARBA" id="ARBA00023310"/>
    </source>
</evidence>
<dbReference type="Proteomes" id="UP000285839">
    <property type="component" value="Unassembled WGS sequence"/>
</dbReference>
<dbReference type="GO" id="GO:0046933">
    <property type="term" value="F:proton-transporting ATP synthase activity, rotational mechanism"/>
    <property type="evidence" value="ECO:0007669"/>
    <property type="project" value="UniProtKB-UniRule"/>
</dbReference>
<evidence type="ECO:0000313" key="21">
    <source>
        <dbReference type="EMBL" id="RHH16967.1"/>
    </source>
</evidence>
<dbReference type="Proteomes" id="UP000265808">
    <property type="component" value="Unassembled WGS sequence"/>
</dbReference>
<dbReference type="Proteomes" id="UP000284024">
    <property type="component" value="Unassembled WGS sequence"/>
</dbReference>
<keyword evidence="16" id="KW-0378">Hydrolase</keyword>
<dbReference type="GO" id="GO:0016787">
    <property type="term" value="F:hydrolase activity"/>
    <property type="evidence" value="ECO:0007669"/>
    <property type="project" value="UniProtKB-KW"/>
</dbReference>
<name>A0A174DFR7_9FIRM</name>
<keyword evidence="7 11" id="KW-0406">Ion transport</keyword>
<dbReference type="EMBL" id="QSUZ01000009">
    <property type="protein sequence ID" value="RGN87557.1"/>
    <property type="molecule type" value="Genomic_DNA"/>
</dbReference>
<evidence type="ECO:0000256" key="1">
    <source>
        <dbReference type="ARBA" id="ARBA00003543"/>
    </source>
</evidence>
<dbReference type="CDD" id="cd12152">
    <property type="entry name" value="F1-ATPase_delta"/>
    <property type="match status" value="1"/>
</dbReference>
<evidence type="ECO:0000256" key="3">
    <source>
        <dbReference type="ARBA" id="ARBA00005712"/>
    </source>
</evidence>
<evidence type="ECO:0000256" key="7">
    <source>
        <dbReference type="ARBA" id="ARBA00023065"/>
    </source>
</evidence>
<dbReference type="InterPro" id="IPR036771">
    <property type="entry name" value="ATPsynth_dsu/esu_N"/>
</dbReference>
<dbReference type="Gene3D" id="2.60.15.10">
    <property type="entry name" value="F0F1 ATP synthase delta/epsilon subunit, N-terminal"/>
    <property type="match status" value="1"/>
</dbReference>
<proteinExistence type="inferred from homology"/>
<reference evidence="15 23" key="1">
    <citation type="submission" date="2015-09" db="EMBL/GenBank/DDBJ databases">
        <authorList>
            <consortium name="Pathogen Informatics"/>
        </authorList>
    </citation>
    <scope>NUCLEOTIDE SEQUENCE [LARGE SCALE GENOMIC DNA]</scope>
    <source>
        <strain evidence="15 23">2789STDY5608837</strain>
    </source>
</reference>
<keyword evidence="4 11" id="KW-0813">Transport</keyword>
<keyword evidence="5 11" id="KW-1003">Cell membrane</keyword>
<evidence type="ECO:0000256" key="6">
    <source>
        <dbReference type="ARBA" id="ARBA00022781"/>
    </source>
</evidence>
<dbReference type="InterPro" id="IPR020546">
    <property type="entry name" value="ATP_synth_F1_dsu/esu_N"/>
</dbReference>
<comment type="similarity">
    <text evidence="3 11 12">Belongs to the ATPase epsilon chain family.</text>
</comment>
<dbReference type="PANTHER" id="PTHR13822">
    <property type="entry name" value="ATP SYNTHASE DELTA/EPSILON CHAIN"/>
    <property type="match status" value="1"/>
</dbReference>
<evidence type="ECO:0000256" key="8">
    <source>
        <dbReference type="ARBA" id="ARBA00023136"/>
    </source>
</evidence>
<evidence type="ECO:0000313" key="26">
    <source>
        <dbReference type="Proteomes" id="UP000265828"/>
    </source>
</evidence>
<dbReference type="FunFam" id="1.20.5.440:FF:000001">
    <property type="entry name" value="ATP synthase epsilon chain"/>
    <property type="match status" value="1"/>
</dbReference>